<evidence type="ECO:0000313" key="4">
    <source>
        <dbReference type="EMBL" id="KAK4239333.1"/>
    </source>
</evidence>
<keyword evidence="5" id="KW-1185">Reference proteome</keyword>
<keyword evidence="1" id="KW-0175">Coiled coil</keyword>
<keyword evidence="3" id="KW-0812">Transmembrane</keyword>
<keyword evidence="3" id="KW-1133">Transmembrane helix</keyword>
<comment type="caution">
    <text evidence="4">The sequence shown here is derived from an EMBL/GenBank/DDBJ whole genome shotgun (WGS) entry which is preliminary data.</text>
</comment>
<dbReference type="Proteomes" id="UP001303760">
    <property type="component" value="Unassembled WGS sequence"/>
</dbReference>
<dbReference type="AlphaFoldDB" id="A0AAN7CE55"/>
<keyword evidence="3" id="KW-0472">Membrane</keyword>
<name>A0AAN7CE55_9PEZI</name>
<feature type="transmembrane region" description="Helical" evidence="3">
    <location>
        <begin position="940"/>
        <end position="960"/>
    </location>
</feature>
<feature type="coiled-coil region" evidence="1">
    <location>
        <begin position="628"/>
        <end position="662"/>
    </location>
</feature>
<feature type="region of interest" description="Disordered" evidence="2">
    <location>
        <begin position="471"/>
        <end position="507"/>
    </location>
</feature>
<feature type="compositionally biased region" description="Basic and acidic residues" evidence="2">
    <location>
        <begin position="494"/>
        <end position="505"/>
    </location>
</feature>
<evidence type="ECO:0000256" key="2">
    <source>
        <dbReference type="SAM" id="MobiDB-lite"/>
    </source>
</evidence>
<gene>
    <name evidence="4" type="ORF">C8A03DRAFT_32589</name>
</gene>
<feature type="coiled-coil region" evidence="1">
    <location>
        <begin position="94"/>
        <end position="149"/>
    </location>
</feature>
<feature type="transmembrane region" description="Helical" evidence="3">
    <location>
        <begin position="913"/>
        <end position="933"/>
    </location>
</feature>
<evidence type="ECO:0000313" key="5">
    <source>
        <dbReference type="Proteomes" id="UP001303760"/>
    </source>
</evidence>
<sequence length="1093" mass="123838">MYLESPVFRDLDEYEPWPAETDERFASLLTNLAEPTRKGMLERADPYGALQAYIMERAPEDIQNIWEHVLNCYDVAMEGKRSALLALCASHNRIREAERQASRLNNQLVDSREKRQSLEREVEHLEKEARRQQRQVKILEQRVENASMLERRYARTRAEQKAQLEYLEGMIADWETLSGTATTRATTGGEGGQDPKFMEIRDSLEEARLKAFMTNRRCAQLEDRNEALKKAIEELKLQNQALEKEVAVRRARGVNDEQITQLLEQVTTDKEAHSQIMQAEIEELKREVDMYREQYAALERTAAELQEMLDNQAVEAAHEKKEYESNMQEFEDYLEDITAKLSNVIDALDDGAGADSRGSNVDESLPSGGTVIVHDRQVVRRRDVQSLRAVVHEVQSTISHVVERIETDLTGAQGIQLEKAKLISDELKKLATTTDIMVENEEVMEEGQGLIQEELDRLRQQVQSHKRNFQDMKEQARQQHAQLEVAKATSQHSGDTERPSAERSPGELFGGFEEIALGASEDETRCLQGALDLIAQLRDNARVVGTEDAARKCSEQLVLLIEKLKPIGPGTLVQDGIAALKKLLDESVANGVGDDSTEFYLALDEHDDHLQNLLGLCRDLMMNQPKVERDLLNRIQQKLENVKKLQATQERLMREYETYQAQHALRDLTPKQSEELLRLANSAVNTSGSNLTWPSATSEVDAATMDGLVVQIERMTADPYLSDRRRELNDCIEEQQAALPELRSEIHGALKLADNVQNQLRALDRLQLKRQRSMTAAEDDANNMLAVSLERRETRLRREYALALAYVNRLNDGKTKATAFLEEEKTNDRRRAETLLAKTLLQLQATGAPWQHGEATCFCTLLRFLFPRIYYSTISGGCCAGGTANPSSTNTKNALPACQVHHGHGILSSSGRIWTSICRVLTSLAWLVLLILIQPYNLRATAAFLASCLLGLSGYLYRLASYTASRLLRHSNSSRHLPGRSRPKFNLLSILKTPPPPPSVIVGSVVSLFVVFAWLSYVAVLVERRIWVGNNDWRFAYVLDLTSGKPLPYPWWAPVRVDYRLVGNLLWYRLWMWFAEGVHGLFYGKGLLLLRVG</sequence>
<evidence type="ECO:0000256" key="3">
    <source>
        <dbReference type="SAM" id="Phobius"/>
    </source>
</evidence>
<proteinExistence type="predicted"/>
<reference evidence="4" key="2">
    <citation type="submission" date="2023-05" db="EMBL/GenBank/DDBJ databases">
        <authorList>
            <consortium name="Lawrence Berkeley National Laboratory"/>
            <person name="Steindorff A."/>
            <person name="Hensen N."/>
            <person name="Bonometti L."/>
            <person name="Westerberg I."/>
            <person name="Brannstrom I.O."/>
            <person name="Guillou S."/>
            <person name="Cros-Aarteil S."/>
            <person name="Calhoun S."/>
            <person name="Haridas S."/>
            <person name="Kuo A."/>
            <person name="Mondo S."/>
            <person name="Pangilinan J."/>
            <person name="Riley R."/>
            <person name="Labutti K."/>
            <person name="Andreopoulos B."/>
            <person name="Lipzen A."/>
            <person name="Chen C."/>
            <person name="Yanf M."/>
            <person name="Daum C."/>
            <person name="Ng V."/>
            <person name="Clum A."/>
            <person name="Ohm R."/>
            <person name="Martin F."/>
            <person name="Silar P."/>
            <person name="Natvig D."/>
            <person name="Lalanne C."/>
            <person name="Gautier V."/>
            <person name="Ament-Velasquez S.L."/>
            <person name="Kruys A."/>
            <person name="Hutchinson M.I."/>
            <person name="Powell A.J."/>
            <person name="Barry K."/>
            <person name="Miller A.N."/>
            <person name="Grigoriev I.V."/>
            <person name="Debuchy R."/>
            <person name="Gladieux P."/>
            <person name="Thoren M.H."/>
            <person name="Johannesson H."/>
        </authorList>
    </citation>
    <scope>NUCLEOTIDE SEQUENCE</scope>
    <source>
        <strain evidence="4">CBS 532.94</strain>
    </source>
</reference>
<dbReference type="EMBL" id="MU860066">
    <property type="protein sequence ID" value="KAK4239333.1"/>
    <property type="molecule type" value="Genomic_DNA"/>
</dbReference>
<protein>
    <submittedName>
        <fullName evidence="4">Uncharacterized protein</fullName>
    </submittedName>
</protein>
<accession>A0AAN7CE55</accession>
<feature type="coiled-coil region" evidence="1">
    <location>
        <begin position="204"/>
        <end position="340"/>
    </location>
</feature>
<reference evidence="4" key="1">
    <citation type="journal article" date="2023" name="Mol. Phylogenet. Evol.">
        <title>Genome-scale phylogeny and comparative genomics of the fungal order Sordariales.</title>
        <authorList>
            <person name="Hensen N."/>
            <person name="Bonometti L."/>
            <person name="Westerberg I."/>
            <person name="Brannstrom I.O."/>
            <person name="Guillou S."/>
            <person name="Cros-Aarteil S."/>
            <person name="Calhoun S."/>
            <person name="Haridas S."/>
            <person name="Kuo A."/>
            <person name="Mondo S."/>
            <person name="Pangilinan J."/>
            <person name="Riley R."/>
            <person name="LaButti K."/>
            <person name="Andreopoulos B."/>
            <person name="Lipzen A."/>
            <person name="Chen C."/>
            <person name="Yan M."/>
            <person name="Daum C."/>
            <person name="Ng V."/>
            <person name="Clum A."/>
            <person name="Steindorff A."/>
            <person name="Ohm R.A."/>
            <person name="Martin F."/>
            <person name="Silar P."/>
            <person name="Natvig D.O."/>
            <person name="Lalanne C."/>
            <person name="Gautier V."/>
            <person name="Ament-Velasquez S.L."/>
            <person name="Kruys A."/>
            <person name="Hutchinson M.I."/>
            <person name="Powell A.J."/>
            <person name="Barry K."/>
            <person name="Miller A.N."/>
            <person name="Grigoriev I.V."/>
            <person name="Debuchy R."/>
            <person name="Gladieux P."/>
            <person name="Hiltunen Thoren M."/>
            <person name="Johannesson H."/>
        </authorList>
    </citation>
    <scope>NUCLEOTIDE SEQUENCE</scope>
    <source>
        <strain evidence="4">CBS 532.94</strain>
    </source>
</reference>
<feature type="transmembrane region" description="Helical" evidence="3">
    <location>
        <begin position="1000"/>
        <end position="1022"/>
    </location>
</feature>
<evidence type="ECO:0000256" key="1">
    <source>
        <dbReference type="SAM" id="Coils"/>
    </source>
</evidence>
<organism evidence="4 5">
    <name type="scientific">Achaetomium macrosporum</name>
    <dbReference type="NCBI Taxonomy" id="79813"/>
    <lineage>
        <taxon>Eukaryota</taxon>
        <taxon>Fungi</taxon>
        <taxon>Dikarya</taxon>
        <taxon>Ascomycota</taxon>
        <taxon>Pezizomycotina</taxon>
        <taxon>Sordariomycetes</taxon>
        <taxon>Sordariomycetidae</taxon>
        <taxon>Sordariales</taxon>
        <taxon>Chaetomiaceae</taxon>
        <taxon>Achaetomium</taxon>
    </lineage>
</organism>